<dbReference type="SUPFAM" id="SSF102405">
    <property type="entry name" value="MCP/YpsA-like"/>
    <property type="match status" value="1"/>
</dbReference>
<evidence type="ECO:0000256" key="1">
    <source>
        <dbReference type="ARBA" id="ARBA00000274"/>
    </source>
</evidence>
<evidence type="ECO:0000256" key="2">
    <source>
        <dbReference type="ARBA" id="ARBA00006763"/>
    </source>
</evidence>
<keyword evidence="5" id="KW-1185">Reference proteome</keyword>
<dbReference type="RefSeq" id="WP_378160308.1">
    <property type="nucleotide sequence ID" value="NZ_JBHSBU010000001.1"/>
</dbReference>
<evidence type="ECO:0000256" key="3">
    <source>
        <dbReference type="RuleBase" id="RU363015"/>
    </source>
</evidence>
<name>A0ABV8MIS5_9NEIS</name>
<dbReference type="InterPro" id="IPR031100">
    <property type="entry name" value="LOG_fam"/>
</dbReference>
<keyword evidence="3" id="KW-0203">Cytokinin biosynthesis</keyword>
<dbReference type="Proteomes" id="UP001595791">
    <property type="component" value="Unassembled WGS sequence"/>
</dbReference>
<gene>
    <name evidence="4" type="ORF">ACFOW7_01610</name>
</gene>
<accession>A0ABV8MIS5</accession>
<dbReference type="InterPro" id="IPR005269">
    <property type="entry name" value="LOG"/>
</dbReference>
<keyword evidence="3" id="KW-0378">Hydrolase</keyword>
<evidence type="ECO:0000313" key="4">
    <source>
        <dbReference type="EMBL" id="MFC4158044.1"/>
    </source>
</evidence>
<dbReference type="PANTHER" id="PTHR31223">
    <property type="entry name" value="LOG FAMILY PROTEIN YJL055W"/>
    <property type="match status" value="1"/>
</dbReference>
<reference evidence="5" key="1">
    <citation type="journal article" date="2019" name="Int. J. Syst. Evol. Microbiol.">
        <title>The Global Catalogue of Microorganisms (GCM) 10K type strain sequencing project: providing services to taxonomists for standard genome sequencing and annotation.</title>
        <authorList>
            <consortium name="The Broad Institute Genomics Platform"/>
            <consortium name="The Broad Institute Genome Sequencing Center for Infectious Disease"/>
            <person name="Wu L."/>
            <person name="Ma J."/>
        </authorList>
    </citation>
    <scope>NUCLEOTIDE SEQUENCE [LARGE SCALE GENOMIC DNA]</scope>
    <source>
        <strain evidence="5">LMG 29894</strain>
    </source>
</reference>
<evidence type="ECO:0000313" key="5">
    <source>
        <dbReference type="Proteomes" id="UP001595791"/>
    </source>
</evidence>
<sequence>MKSICVFCGSSFGSRPSYRQAAIELGQLMAKEDIALVWGGGKVGLMGTVADAVLQAGGEAVGVIPGFMVEKELAHPEASEMIEVDSMHTRKALMADRAEGFIALPGGFGTFDELFEILTWAQLHIHGKPVGLLNTDGYYDPLLAMVEHSVREGFVRPANRDLFCVASTPADLIAAMREHRAPQGDWTVKLTSAQG</sequence>
<proteinExistence type="inferred from homology"/>
<dbReference type="PANTHER" id="PTHR31223:SF70">
    <property type="entry name" value="LOG FAMILY PROTEIN YJL055W"/>
    <property type="match status" value="1"/>
</dbReference>
<comment type="similarity">
    <text evidence="2 3">Belongs to the LOG family.</text>
</comment>
<comment type="caution">
    <text evidence="4">The sequence shown here is derived from an EMBL/GenBank/DDBJ whole genome shotgun (WGS) entry which is preliminary data.</text>
</comment>
<dbReference type="NCBIfam" id="TIGR00730">
    <property type="entry name" value="Rossman fold protein, TIGR00730 family"/>
    <property type="match status" value="1"/>
</dbReference>
<organism evidence="4 5">
    <name type="scientific">Chitinimonas lacunae</name>
    <dbReference type="NCBI Taxonomy" id="1963018"/>
    <lineage>
        <taxon>Bacteria</taxon>
        <taxon>Pseudomonadati</taxon>
        <taxon>Pseudomonadota</taxon>
        <taxon>Betaproteobacteria</taxon>
        <taxon>Neisseriales</taxon>
        <taxon>Chitinibacteraceae</taxon>
        <taxon>Chitinimonas</taxon>
    </lineage>
</organism>
<dbReference type="Pfam" id="PF03641">
    <property type="entry name" value="Lysine_decarbox"/>
    <property type="match status" value="1"/>
</dbReference>
<comment type="catalytic activity">
    <reaction evidence="1">
        <text>AMP + H2O = D-ribose 5-phosphate + adenine</text>
        <dbReference type="Rhea" id="RHEA:20129"/>
        <dbReference type="ChEBI" id="CHEBI:15377"/>
        <dbReference type="ChEBI" id="CHEBI:16708"/>
        <dbReference type="ChEBI" id="CHEBI:78346"/>
        <dbReference type="ChEBI" id="CHEBI:456215"/>
        <dbReference type="EC" id="3.2.2.4"/>
    </reaction>
</comment>
<dbReference type="EMBL" id="JBHSBU010000001">
    <property type="protein sequence ID" value="MFC4158044.1"/>
    <property type="molecule type" value="Genomic_DNA"/>
</dbReference>
<dbReference type="EC" id="3.2.2.n1" evidence="3"/>
<dbReference type="Gene3D" id="3.40.50.450">
    <property type="match status" value="1"/>
</dbReference>
<protein>
    <recommendedName>
        <fullName evidence="3">Cytokinin riboside 5'-monophosphate phosphoribohydrolase</fullName>
        <ecNumber evidence="3">3.2.2.n1</ecNumber>
    </recommendedName>
</protein>